<reference evidence="1 2" key="1">
    <citation type="submission" date="2018-07" db="EMBL/GenBank/DDBJ databases">
        <title>Corallincola holothuriorum sp. nov., a new facultative anaerobe isolated from sea cucumber Apostichopus japonicus.</title>
        <authorList>
            <person name="Xia H."/>
        </authorList>
    </citation>
    <scope>NUCLEOTIDE SEQUENCE [LARGE SCALE GENOMIC DNA]</scope>
    <source>
        <strain evidence="1 2">C4</strain>
    </source>
</reference>
<accession>A0A368N7W0</accession>
<dbReference type="AlphaFoldDB" id="A0A368N7W0"/>
<protein>
    <submittedName>
        <fullName evidence="1">Uncharacterized protein</fullName>
    </submittedName>
</protein>
<dbReference type="RefSeq" id="WP_114339075.1">
    <property type="nucleotide sequence ID" value="NZ_QPID01000009.1"/>
</dbReference>
<keyword evidence="2" id="KW-1185">Reference proteome</keyword>
<dbReference type="Gene3D" id="2.130.10.10">
    <property type="entry name" value="YVTN repeat-like/Quinoprotein amine dehydrogenase"/>
    <property type="match status" value="2"/>
</dbReference>
<dbReference type="EMBL" id="QPID01000009">
    <property type="protein sequence ID" value="RCU45625.1"/>
    <property type="molecule type" value="Genomic_DNA"/>
</dbReference>
<organism evidence="1 2">
    <name type="scientific">Corallincola holothuriorum</name>
    <dbReference type="NCBI Taxonomy" id="2282215"/>
    <lineage>
        <taxon>Bacteria</taxon>
        <taxon>Pseudomonadati</taxon>
        <taxon>Pseudomonadota</taxon>
        <taxon>Gammaproteobacteria</taxon>
        <taxon>Alteromonadales</taxon>
        <taxon>Psychromonadaceae</taxon>
        <taxon>Corallincola</taxon>
    </lineage>
</organism>
<evidence type="ECO:0000313" key="1">
    <source>
        <dbReference type="EMBL" id="RCU45625.1"/>
    </source>
</evidence>
<proteinExistence type="predicted"/>
<dbReference type="InterPro" id="IPR011047">
    <property type="entry name" value="Quinoprotein_ADH-like_sf"/>
</dbReference>
<comment type="caution">
    <text evidence="1">The sequence shown here is derived from an EMBL/GenBank/DDBJ whole genome shotgun (WGS) entry which is preliminary data.</text>
</comment>
<evidence type="ECO:0000313" key="2">
    <source>
        <dbReference type="Proteomes" id="UP000252558"/>
    </source>
</evidence>
<sequence length="508" mass="57235">MVRKVKTPQLVEQQQLQGSGYVNNHLQSGDFWVVSRGAMVHCYRISDAKLVWSYQAQSSVYQGEVIADRLWLPSESGLLCLALSNGELLWQLPEFEGDVLAVSQNEMILVSKGDLQRLECRAVESGKLIWADDKLASARSCWAHDRYWILQLRDGELLCLSQQDQSIVWSNHLQQVIDNAGIHFCEYLGDCLVIHSGGELAALDIASNAVRWRFGLRDLSDLTALFAGGISVYCSVYQVCSDSDSVTYCYVLPGCVYQRLFRLRLSDGYLLEQFDMEDIPGLKIRALITADNDMFYAAAGNRLLNYDKRSHRVTYRYLDKNGAEFIGMHIAEGARTVTRDFETGRLHWFELPDLSPTTSAKQSEMALRSQFNCEQWQSLKELPLALYLLLIVTIGQRVDLADMMQAVKPQLQAMKKDQGPLVKALMTDLVAELKIALQKLVSLQPKFDHMIAIALTHLSICVDPGVAEGFKRTILQFADESAAALSSNHEMRPELQRTLLSLHSVFDL</sequence>
<dbReference type="Proteomes" id="UP000252558">
    <property type="component" value="Unassembled WGS sequence"/>
</dbReference>
<dbReference type="SUPFAM" id="SSF50998">
    <property type="entry name" value="Quinoprotein alcohol dehydrogenase-like"/>
    <property type="match status" value="1"/>
</dbReference>
<dbReference type="InterPro" id="IPR015943">
    <property type="entry name" value="WD40/YVTN_repeat-like_dom_sf"/>
</dbReference>
<name>A0A368N7W0_9GAMM</name>
<gene>
    <name evidence="1" type="ORF">DU002_14260</name>
</gene>